<feature type="domain" description="PPM-type phosphatase" evidence="1">
    <location>
        <begin position="7"/>
        <end position="319"/>
    </location>
</feature>
<dbReference type="RefSeq" id="WP_033889511.1">
    <property type="nucleotide sequence ID" value="NZ_JDUT01000002.1"/>
</dbReference>
<evidence type="ECO:0000259" key="1">
    <source>
        <dbReference type="PROSITE" id="PS51746"/>
    </source>
</evidence>
<comment type="caution">
    <text evidence="2">The sequence shown here is derived from an EMBL/GenBank/DDBJ whole genome shotgun (WGS) entry which is preliminary data.</text>
</comment>
<dbReference type="Gene3D" id="3.60.40.10">
    <property type="entry name" value="PPM-type phosphatase domain"/>
    <property type="match status" value="1"/>
</dbReference>
<dbReference type="SMART" id="SM00331">
    <property type="entry name" value="PP2C_SIG"/>
    <property type="match status" value="1"/>
</dbReference>
<dbReference type="Proteomes" id="UP000029066">
    <property type="component" value="Unassembled WGS sequence"/>
</dbReference>
<evidence type="ECO:0000313" key="2">
    <source>
        <dbReference type="EMBL" id="KFI93970.1"/>
    </source>
</evidence>
<dbReference type="AlphaFoldDB" id="A0A087DEM0"/>
<protein>
    <submittedName>
        <fullName evidence="2">Phosphoprotein phosphatase</fullName>
    </submittedName>
</protein>
<dbReference type="SUPFAM" id="SSF81606">
    <property type="entry name" value="PP2C-like"/>
    <property type="match status" value="1"/>
</dbReference>
<accession>A0A087DEM0</accession>
<sequence length="359" mass="37986">MIVGSIRIAMTSDRGLKRRNNQDAGFAQQGVYMVCDGMGGGFGGEQASQLAIRQLSLLANLPTRHRQDISETLTAAQQHILALGKQLGGVAGTTICGLVLPARPLSGASYPSGAEHSPNTDCDMVEMPVAYMPDSAADAQTTDIDDSTLDSSRSHDLGQTYIINIGDSRTYHMNPCYAHSPSESVMAQHSPNTQNIGHTSNVAMWDAASLARITHDHSQRQEAIDSGLMTPEVAEALVPRNIITQCLGDPDGIAPDIYVADMSGRFIICSDGLYGEVPDHRIASIAAAHASPRAAVDALVAAALDAGGTDNITVIVVDIPDSKMPTHTFNAFRLGAGEDLGVIEDTTLQTLRTSRAIQP</sequence>
<dbReference type="STRING" id="1437607.BISA_0005"/>
<dbReference type="PROSITE" id="PS51746">
    <property type="entry name" value="PPM_2"/>
    <property type="match status" value="1"/>
</dbReference>
<dbReference type="InterPro" id="IPR036457">
    <property type="entry name" value="PPM-type-like_dom_sf"/>
</dbReference>
<dbReference type="SMART" id="SM00332">
    <property type="entry name" value="PP2Cc"/>
    <property type="match status" value="1"/>
</dbReference>
<evidence type="ECO:0000313" key="3">
    <source>
        <dbReference type="Proteomes" id="UP000029066"/>
    </source>
</evidence>
<organism evidence="2 3">
    <name type="scientific">Bifidobacterium saguini DSM 23967</name>
    <dbReference type="NCBI Taxonomy" id="1437607"/>
    <lineage>
        <taxon>Bacteria</taxon>
        <taxon>Bacillati</taxon>
        <taxon>Actinomycetota</taxon>
        <taxon>Actinomycetes</taxon>
        <taxon>Bifidobacteriales</taxon>
        <taxon>Bifidobacteriaceae</taxon>
        <taxon>Bifidobacterium</taxon>
    </lineage>
</organism>
<reference evidence="2 3" key="1">
    <citation type="submission" date="2014-03" db="EMBL/GenBank/DDBJ databases">
        <title>Genomics of Bifidobacteria.</title>
        <authorList>
            <person name="Ventura M."/>
            <person name="Milani C."/>
            <person name="Lugli G.A."/>
        </authorList>
    </citation>
    <scope>NUCLEOTIDE SEQUENCE [LARGE SCALE GENOMIC DNA]</scope>
    <source>
        <strain evidence="2 3">DSM 23967</strain>
    </source>
</reference>
<dbReference type="InterPro" id="IPR001932">
    <property type="entry name" value="PPM-type_phosphatase-like_dom"/>
</dbReference>
<dbReference type="EMBL" id="JGZN01000003">
    <property type="protein sequence ID" value="KFI93970.1"/>
    <property type="molecule type" value="Genomic_DNA"/>
</dbReference>
<proteinExistence type="predicted"/>
<gene>
    <name evidence="2" type="ORF">BISA_0005</name>
</gene>
<name>A0A087DEM0_9BIFI</name>
<dbReference type="OrthoDB" id="9801841at2"/>